<evidence type="ECO:0000256" key="4">
    <source>
        <dbReference type="ARBA" id="ARBA00011894"/>
    </source>
</evidence>
<comment type="caution">
    <text evidence="12">The sequence shown here is derived from an EMBL/GenBank/DDBJ whole genome shotgun (WGS) entry which is preliminary data.</text>
</comment>
<dbReference type="NCBIfam" id="TIGR01091">
    <property type="entry name" value="upp"/>
    <property type="match status" value="1"/>
</dbReference>
<keyword evidence="5" id="KW-0021">Allosteric enzyme</keyword>
<evidence type="ECO:0000256" key="10">
    <source>
        <dbReference type="ARBA" id="ARBA00031082"/>
    </source>
</evidence>
<gene>
    <name evidence="12" type="ORF">CYMTET_37198</name>
</gene>
<evidence type="ECO:0000256" key="6">
    <source>
        <dbReference type="ARBA" id="ARBA00022676"/>
    </source>
</evidence>
<evidence type="ECO:0000256" key="8">
    <source>
        <dbReference type="ARBA" id="ARBA00022741"/>
    </source>
</evidence>
<evidence type="ECO:0000256" key="3">
    <source>
        <dbReference type="ARBA" id="ARBA00009516"/>
    </source>
</evidence>
<evidence type="ECO:0000256" key="9">
    <source>
        <dbReference type="ARBA" id="ARBA00023134"/>
    </source>
</evidence>
<dbReference type="PANTHER" id="PTHR32315:SF4">
    <property type="entry name" value="URACIL PHOSPHORIBOSYLTRANSFERASE, CHLOROPLASTIC"/>
    <property type="match status" value="1"/>
</dbReference>
<dbReference type="GO" id="GO:0005737">
    <property type="term" value="C:cytoplasm"/>
    <property type="evidence" value="ECO:0007669"/>
    <property type="project" value="UniProtKB-ARBA"/>
</dbReference>
<dbReference type="EMBL" id="LGRX02024760">
    <property type="protein sequence ID" value="KAK3253557.1"/>
    <property type="molecule type" value="Genomic_DNA"/>
</dbReference>
<protein>
    <recommendedName>
        <fullName evidence="4">uracil phosphoribosyltransferase</fullName>
        <ecNumber evidence="4">2.4.2.9</ecNumber>
    </recommendedName>
    <alternativeName>
        <fullName evidence="10">UMP pyrophosphorylase</fullName>
    </alternativeName>
</protein>
<dbReference type="InterPro" id="IPR000836">
    <property type="entry name" value="PRTase_dom"/>
</dbReference>
<dbReference type="FunFam" id="3.40.50.2020:FF:000003">
    <property type="entry name" value="Uracil phosphoribosyltransferase"/>
    <property type="match status" value="1"/>
</dbReference>
<dbReference type="CDD" id="cd06223">
    <property type="entry name" value="PRTases_typeI"/>
    <property type="match status" value="1"/>
</dbReference>
<keyword evidence="13" id="KW-1185">Reference proteome</keyword>
<dbReference type="GO" id="GO:0006223">
    <property type="term" value="P:uracil salvage"/>
    <property type="evidence" value="ECO:0007669"/>
    <property type="project" value="InterPro"/>
</dbReference>
<keyword evidence="8" id="KW-0547">Nucleotide-binding</keyword>
<evidence type="ECO:0000259" key="11">
    <source>
        <dbReference type="Pfam" id="PF14681"/>
    </source>
</evidence>
<comment type="cofactor">
    <cofactor evidence="1">
        <name>Mg(2+)</name>
        <dbReference type="ChEBI" id="CHEBI:18420"/>
    </cofactor>
</comment>
<comment type="similarity">
    <text evidence="3">Belongs to the UPRTase family.</text>
</comment>
<evidence type="ECO:0000313" key="13">
    <source>
        <dbReference type="Proteomes" id="UP001190700"/>
    </source>
</evidence>
<dbReference type="GO" id="GO:0004845">
    <property type="term" value="F:uracil phosphoribosyltransferase activity"/>
    <property type="evidence" value="ECO:0007669"/>
    <property type="project" value="UniProtKB-EC"/>
</dbReference>
<dbReference type="InterPro" id="IPR029057">
    <property type="entry name" value="PRTase-like"/>
</dbReference>
<evidence type="ECO:0000256" key="7">
    <source>
        <dbReference type="ARBA" id="ARBA00022679"/>
    </source>
</evidence>
<organism evidence="12 13">
    <name type="scientific">Cymbomonas tetramitiformis</name>
    <dbReference type="NCBI Taxonomy" id="36881"/>
    <lineage>
        <taxon>Eukaryota</taxon>
        <taxon>Viridiplantae</taxon>
        <taxon>Chlorophyta</taxon>
        <taxon>Pyramimonadophyceae</taxon>
        <taxon>Pyramimonadales</taxon>
        <taxon>Pyramimonadaceae</taxon>
        <taxon>Cymbomonas</taxon>
    </lineage>
</organism>
<dbReference type="PANTHER" id="PTHR32315">
    <property type="entry name" value="ADENINE PHOSPHORIBOSYLTRANSFERASE"/>
    <property type="match status" value="1"/>
</dbReference>
<dbReference type="NCBIfam" id="NF001097">
    <property type="entry name" value="PRK00129.1"/>
    <property type="match status" value="1"/>
</dbReference>
<dbReference type="Proteomes" id="UP001190700">
    <property type="component" value="Unassembled WGS sequence"/>
</dbReference>
<dbReference type="GO" id="GO:0005525">
    <property type="term" value="F:GTP binding"/>
    <property type="evidence" value="ECO:0007669"/>
    <property type="project" value="UniProtKB-KW"/>
</dbReference>
<dbReference type="EC" id="2.4.2.9" evidence="4"/>
<feature type="domain" description="Phosphoribosyltransferase" evidence="11">
    <location>
        <begin position="39"/>
        <end position="246"/>
    </location>
</feature>
<sequence>MGSAPRSCRLTSVAARKRTITYAAQAPDPNKSSQMLVIVPPHVLVKHNLAIARNKDTPSGAFRAAIGELGKILIYEAVRDWLPTVDLQIETPVGVADATVVDPTKPVALVPILRAGLVPLEQASSVIPVSITYHVGYVRDEETLEASLYLNKLPPSFTPEDQIIVSDPMLATGGTMIACLKDLVSRGASVQNIRVISIVAAPPALTKLGDEFPGLKVYTAMIDPELNDVGYIIPGLGDAGDRAFGTV</sequence>
<evidence type="ECO:0000256" key="5">
    <source>
        <dbReference type="ARBA" id="ARBA00022533"/>
    </source>
</evidence>
<evidence type="ECO:0000313" key="12">
    <source>
        <dbReference type="EMBL" id="KAK3253557.1"/>
    </source>
</evidence>
<dbReference type="SUPFAM" id="SSF53271">
    <property type="entry name" value="PRTase-like"/>
    <property type="match status" value="1"/>
</dbReference>
<name>A0AAE0CGS6_9CHLO</name>
<accession>A0AAE0CGS6</accession>
<dbReference type="AlphaFoldDB" id="A0AAE0CGS6"/>
<proteinExistence type="inferred from homology"/>
<dbReference type="Gene3D" id="3.40.50.2020">
    <property type="match status" value="1"/>
</dbReference>
<reference evidence="12 13" key="1">
    <citation type="journal article" date="2015" name="Genome Biol. Evol.">
        <title>Comparative Genomics of a Bacterivorous Green Alga Reveals Evolutionary Causalities and Consequences of Phago-Mixotrophic Mode of Nutrition.</title>
        <authorList>
            <person name="Burns J.A."/>
            <person name="Paasch A."/>
            <person name="Narechania A."/>
            <person name="Kim E."/>
        </authorList>
    </citation>
    <scope>NUCLEOTIDE SEQUENCE [LARGE SCALE GENOMIC DNA]</scope>
    <source>
        <strain evidence="12 13">PLY_AMNH</strain>
    </source>
</reference>
<dbReference type="Pfam" id="PF14681">
    <property type="entry name" value="UPRTase"/>
    <property type="match status" value="1"/>
</dbReference>
<keyword evidence="6" id="KW-0328">Glycosyltransferase</keyword>
<keyword evidence="7" id="KW-0808">Transferase</keyword>
<comment type="pathway">
    <text evidence="2">Pyrimidine metabolism; UMP biosynthesis via salvage pathway; UMP from uracil: step 1/1.</text>
</comment>
<dbReference type="InterPro" id="IPR005765">
    <property type="entry name" value="UPRT"/>
</dbReference>
<keyword evidence="9" id="KW-0342">GTP-binding</keyword>
<evidence type="ECO:0000256" key="1">
    <source>
        <dbReference type="ARBA" id="ARBA00001946"/>
    </source>
</evidence>
<dbReference type="InterPro" id="IPR050054">
    <property type="entry name" value="UPRTase/APRTase"/>
</dbReference>
<evidence type="ECO:0000256" key="2">
    <source>
        <dbReference type="ARBA" id="ARBA00005180"/>
    </source>
</evidence>